<dbReference type="InterPro" id="IPR020845">
    <property type="entry name" value="AMP-binding_CS"/>
</dbReference>
<evidence type="ECO:0000313" key="5">
    <source>
        <dbReference type="EMBL" id="GAA1094206.1"/>
    </source>
</evidence>
<comment type="caution">
    <text evidence="5">The sequence shown here is derived from an EMBL/GenBank/DDBJ whole genome shotgun (WGS) entry which is preliminary data.</text>
</comment>
<dbReference type="GO" id="GO:0016874">
    <property type="term" value="F:ligase activity"/>
    <property type="evidence" value="ECO:0007669"/>
    <property type="project" value="UniProtKB-KW"/>
</dbReference>
<dbReference type="SUPFAM" id="SSF56801">
    <property type="entry name" value="Acetyl-CoA synthetase-like"/>
    <property type="match status" value="1"/>
</dbReference>
<dbReference type="PANTHER" id="PTHR43201:SF5">
    <property type="entry name" value="MEDIUM-CHAIN ACYL-COA LIGASE ACSF2, MITOCHONDRIAL"/>
    <property type="match status" value="1"/>
</dbReference>
<dbReference type="CDD" id="cd05936">
    <property type="entry name" value="FC-FACS_FadD_like"/>
    <property type="match status" value="1"/>
</dbReference>
<dbReference type="EMBL" id="BAAALD010000040">
    <property type="protein sequence ID" value="GAA1094206.1"/>
    <property type="molecule type" value="Genomic_DNA"/>
</dbReference>
<dbReference type="Gene3D" id="3.40.50.12780">
    <property type="entry name" value="N-terminal domain of ligase-like"/>
    <property type="match status" value="1"/>
</dbReference>
<accession>A0ABP4E655</accession>
<protein>
    <submittedName>
        <fullName evidence="5">Long-chain fatty acid--CoA ligase</fullName>
    </submittedName>
</protein>
<keyword evidence="2 5" id="KW-0436">Ligase</keyword>
<dbReference type="InterPro" id="IPR042099">
    <property type="entry name" value="ANL_N_sf"/>
</dbReference>
<dbReference type="PANTHER" id="PTHR43201">
    <property type="entry name" value="ACYL-COA SYNTHETASE"/>
    <property type="match status" value="1"/>
</dbReference>
<evidence type="ECO:0000256" key="2">
    <source>
        <dbReference type="ARBA" id="ARBA00022598"/>
    </source>
</evidence>
<dbReference type="InterPro" id="IPR025110">
    <property type="entry name" value="AMP-bd_C"/>
</dbReference>
<dbReference type="Proteomes" id="UP001499987">
    <property type="component" value="Unassembled WGS sequence"/>
</dbReference>
<dbReference type="InterPro" id="IPR000873">
    <property type="entry name" value="AMP-dep_synth/lig_dom"/>
</dbReference>
<evidence type="ECO:0000313" key="6">
    <source>
        <dbReference type="Proteomes" id="UP001499987"/>
    </source>
</evidence>
<dbReference type="RefSeq" id="WP_344625211.1">
    <property type="nucleotide sequence ID" value="NZ_BAAALD010000040.1"/>
</dbReference>
<evidence type="ECO:0000256" key="1">
    <source>
        <dbReference type="ARBA" id="ARBA00006432"/>
    </source>
</evidence>
<name>A0ABP4E655_9ACTN</name>
<organism evidence="5 6">
    <name type="scientific">Kitasatospora arboriphila</name>
    <dbReference type="NCBI Taxonomy" id="258052"/>
    <lineage>
        <taxon>Bacteria</taxon>
        <taxon>Bacillati</taxon>
        <taxon>Actinomycetota</taxon>
        <taxon>Actinomycetes</taxon>
        <taxon>Kitasatosporales</taxon>
        <taxon>Streptomycetaceae</taxon>
        <taxon>Kitasatospora</taxon>
    </lineage>
</organism>
<feature type="domain" description="AMP-dependent synthetase/ligase" evidence="3">
    <location>
        <begin position="10"/>
        <end position="364"/>
    </location>
</feature>
<sequence>MTLSLACVLAESARRHPTRTAVVDGALELTYARLWSESLDFAGRLVAAGVRPGDRVALMAQNTADFPRCYYAVLAAGAVVVPVHLLLTPQEVAHVLSDSGARLLVVDEASARTGTAAAGIAGAAVLSTRAPRDGTTPLTSHLPRRPDDPAVILYTSGTTGRPKGAVLTQLNLVMNATVSAFDTFGVTGRDVVLGCLPMFHTFGQTVAMNTTFRVGATLVMQPRFDPHTALDLMRRHGVTLFHGVPTMFIALLDALRAGADRPSALRLCVSGGASLPVAVLDEVQERLAPVLEAYGLSETSPVATSNQPVFGTRAGTVGHQVWGVDVAVAAPVTDGEEADGLRLLPPGDLGEIVIRGHNVFSGYLGLPEATAAAFTDGWFRTGDLGIQDEAGFVRIVDRTKDLIIRGGYNVYPREVEEALIRHPAVAQVAVIGLPHPTHGEEVCAVVVPADPAAPPEPSELVAWATGQVGRHKYPRQVEIVESLPLGPSMKVLKRELRHAFTLRTQA</sequence>
<dbReference type="Gene3D" id="3.30.300.30">
    <property type="match status" value="1"/>
</dbReference>
<dbReference type="Pfam" id="PF13193">
    <property type="entry name" value="AMP-binding_C"/>
    <property type="match status" value="1"/>
</dbReference>
<gene>
    <name evidence="5" type="ORF">GCM10009663_42140</name>
</gene>
<feature type="domain" description="AMP-binding enzyme C-terminal" evidence="4">
    <location>
        <begin position="414"/>
        <end position="488"/>
    </location>
</feature>
<comment type="similarity">
    <text evidence="1">Belongs to the ATP-dependent AMP-binding enzyme family.</text>
</comment>
<evidence type="ECO:0000259" key="3">
    <source>
        <dbReference type="Pfam" id="PF00501"/>
    </source>
</evidence>
<keyword evidence="6" id="KW-1185">Reference proteome</keyword>
<evidence type="ECO:0000259" key="4">
    <source>
        <dbReference type="Pfam" id="PF13193"/>
    </source>
</evidence>
<dbReference type="Pfam" id="PF00501">
    <property type="entry name" value="AMP-binding"/>
    <property type="match status" value="1"/>
</dbReference>
<dbReference type="InterPro" id="IPR045851">
    <property type="entry name" value="AMP-bd_C_sf"/>
</dbReference>
<proteinExistence type="inferred from homology"/>
<dbReference type="PROSITE" id="PS00455">
    <property type="entry name" value="AMP_BINDING"/>
    <property type="match status" value="1"/>
</dbReference>
<reference evidence="6" key="1">
    <citation type="journal article" date="2019" name="Int. J. Syst. Evol. Microbiol.">
        <title>The Global Catalogue of Microorganisms (GCM) 10K type strain sequencing project: providing services to taxonomists for standard genome sequencing and annotation.</title>
        <authorList>
            <consortium name="The Broad Institute Genomics Platform"/>
            <consortium name="The Broad Institute Genome Sequencing Center for Infectious Disease"/>
            <person name="Wu L."/>
            <person name="Ma J."/>
        </authorList>
    </citation>
    <scope>NUCLEOTIDE SEQUENCE [LARGE SCALE GENOMIC DNA]</scope>
    <source>
        <strain evidence="6">JCM 13002</strain>
    </source>
</reference>